<evidence type="ECO:0000313" key="4">
    <source>
        <dbReference type="Proteomes" id="UP000053327"/>
    </source>
</evidence>
<reference evidence="3 4" key="1">
    <citation type="submission" date="2011-08" db="EMBL/GenBank/DDBJ databases">
        <title>The Genome Sequence of Plasmodium vivax Brazil I.</title>
        <authorList>
            <consortium name="The Broad Institute Genome Sequencing Platform"/>
            <consortium name="The Broad Institute Genome Sequencing Center for Infectious Disease"/>
            <person name="Neafsey D."/>
            <person name="Carlton J."/>
            <person name="Barnwell J."/>
            <person name="Collins W."/>
            <person name="Escalante A."/>
            <person name="Mullikin J."/>
            <person name="Saul A."/>
            <person name="Guigo R."/>
            <person name="Camara F."/>
            <person name="Young S.K."/>
            <person name="Zeng Q."/>
            <person name="Gargeya S."/>
            <person name="Fitzgerald M."/>
            <person name="Haas B."/>
            <person name="Abouelleil A."/>
            <person name="Alvarado L."/>
            <person name="Arachchi H.M."/>
            <person name="Berlin A."/>
            <person name="Brown A."/>
            <person name="Chapman S.B."/>
            <person name="Chen Z."/>
            <person name="Dunbar C."/>
            <person name="Freedman E."/>
            <person name="Gearin G."/>
            <person name="Gellesch M."/>
            <person name="Goldberg J."/>
            <person name="Griggs A."/>
            <person name="Gujja S."/>
            <person name="Heiman D."/>
            <person name="Howarth C."/>
            <person name="Larson L."/>
            <person name="Lui A."/>
            <person name="MacDonald P.J.P."/>
            <person name="Montmayeur A."/>
            <person name="Murphy C."/>
            <person name="Neiman D."/>
            <person name="Pearson M."/>
            <person name="Priest M."/>
            <person name="Roberts A."/>
            <person name="Saif S."/>
            <person name="Shea T."/>
            <person name="Shenoy N."/>
            <person name="Sisk P."/>
            <person name="Stolte C."/>
            <person name="Sykes S."/>
            <person name="Wortman J."/>
            <person name="Nusbaum C."/>
            <person name="Birren B."/>
        </authorList>
    </citation>
    <scope>NUCLEOTIDE SEQUENCE [LARGE SCALE GENOMIC DNA]</scope>
    <source>
        <strain evidence="3 4">Brazil I</strain>
    </source>
</reference>
<feature type="chain" id="PRO_5005322595" evidence="2">
    <location>
        <begin position="24"/>
        <end position="271"/>
    </location>
</feature>
<dbReference type="Gene3D" id="3.10.129.10">
    <property type="entry name" value="Hotdog Thioesterase"/>
    <property type="match status" value="1"/>
</dbReference>
<dbReference type="SUPFAM" id="SSF54637">
    <property type="entry name" value="Thioesterase/thiol ester dehydrase-isomerase"/>
    <property type="match status" value="1"/>
</dbReference>
<dbReference type="EMBL" id="KQ234820">
    <property type="protein sequence ID" value="KMZ86494.1"/>
    <property type="molecule type" value="Genomic_DNA"/>
</dbReference>
<sequence>MMSPRALLLAVLCLYLHSWAAEAINLKLLMDGNTYTMLYESKKVKFSDLDILNIMFHSNQVKHCGNSVICYLLKISSTDIEKMNYVVRHIDISYNRPLKYENVYKIIGGVTSYGVTSMKITLFGVGSALKVEEGPEGDGGEGSSDKSSDKSSDGNGDISSDEEDNLMAMLRMNLLHDNTKKRKHIRREKTIDKLLSQLGDENQNITEAISMNNPLLQEIASKKNCIYYFSVVYTLVKVDDKGEKSTIDDAFKNEHRPMNVDQLNDVVKVFC</sequence>
<evidence type="ECO:0000256" key="2">
    <source>
        <dbReference type="SAM" id="SignalP"/>
    </source>
</evidence>
<dbReference type="OrthoDB" id="386127at2759"/>
<keyword evidence="2" id="KW-0732">Signal</keyword>
<dbReference type="Proteomes" id="UP000053327">
    <property type="component" value="Unassembled WGS sequence"/>
</dbReference>
<evidence type="ECO:0000256" key="1">
    <source>
        <dbReference type="SAM" id="MobiDB-lite"/>
    </source>
</evidence>
<feature type="signal peptide" evidence="2">
    <location>
        <begin position="1"/>
        <end position="23"/>
    </location>
</feature>
<feature type="compositionally biased region" description="Basic and acidic residues" evidence="1">
    <location>
        <begin position="143"/>
        <end position="152"/>
    </location>
</feature>
<dbReference type="AlphaFoldDB" id="A0A0J9SUD8"/>
<name>A0A0J9SUD8_PLAV1</name>
<evidence type="ECO:0000313" key="3">
    <source>
        <dbReference type="EMBL" id="KMZ86494.1"/>
    </source>
</evidence>
<dbReference type="InterPro" id="IPR029069">
    <property type="entry name" value="HotDog_dom_sf"/>
</dbReference>
<protein>
    <submittedName>
        <fullName evidence="3">Uncharacterized protein</fullName>
    </submittedName>
</protein>
<proteinExistence type="predicted"/>
<feature type="region of interest" description="Disordered" evidence="1">
    <location>
        <begin position="133"/>
        <end position="161"/>
    </location>
</feature>
<accession>A0A0J9SUD8</accession>
<gene>
    <name evidence="3" type="ORF">PVBG_04653</name>
</gene>
<organism evidence="3 4">
    <name type="scientific">Plasmodium vivax (strain Brazil I)</name>
    <dbReference type="NCBI Taxonomy" id="1033975"/>
    <lineage>
        <taxon>Eukaryota</taxon>
        <taxon>Sar</taxon>
        <taxon>Alveolata</taxon>
        <taxon>Apicomplexa</taxon>
        <taxon>Aconoidasida</taxon>
        <taxon>Haemosporida</taxon>
        <taxon>Plasmodiidae</taxon>
        <taxon>Plasmodium</taxon>
        <taxon>Plasmodium (Plasmodium)</taxon>
    </lineage>
</organism>